<dbReference type="Proteomes" id="UP000618445">
    <property type="component" value="Unassembled WGS sequence"/>
</dbReference>
<keyword evidence="1" id="KW-1133">Transmembrane helix</keyword>
<keyword evidence="1" id="KW-0472">Membrane</keyword>
<gene>
    <name evidence="2" type="ORF">H6G05_22175</name>
</gene>
<protein>
    <submittedName>
        <fullName evidence="2">Uncharacterized protein</fullName>
    </submittedName>
</protein>
<dbReference type="RefSeq" id="WP_190581642.1">
    <property type="nucleotide sequence ID" value="NZ_CAWPQU010000050.1"/>
</dbReference>
<accession>A0ABR8CFT9</accession>
<evidence type="ECO:0000313" key="2">
    <source>
        <dbReference type="EMBL" id="MBD2319534.1"/>
    </source>
</evidence>
<sequence length="171" mass="19621">MAIVLSLQENIDLLLFLAKLAIAIGSIAITLLLIFWFRLKKIENRIYQKRRQLKSRFTQNITQQIPHKILPKPTKFSGSTQVIEHRPMAKRSPQTQVYLSTAYPKLLKKSKKRSSRVRLHWLWAIMLASMTGMAIALMQLGNSFVSPEYMPIIWLLIGVALVMSATFIEIA</sequence>
<feature type="transmembrane region" description="Helical" evidence="1">
    <location>
        <begin position="119"/>
        <end position="140"/>
    </location>
</feature>
<evidence type="ECO:0000313" key="3">
    <source>
        <dbReference type="Proteomes" id="UP000618445"/>
    </source>
</evidence>
<name>A0ABR8CFT9_9CYAN</name>
<keyword evidence="3" id="KW-1185">Reference proteome</keyword>
<proteinExistence type="predicted"/>
<keyword evidence="1" id="KW-0812">Transmembrane</keyword>
<comment type="caution">
    <text evidence="2">The sequence shown here is derived from an EMBL/GenBank/DDBJ whole genome shotgun (WGS) entry which is preliminary data.</text>
</comment>
<reference evidence="2 3" key="1">
    <citation type="journal article" date="2020" name="ISME J.">
        <title>Comparative genomics reveals insights into cyanobacterial evolution and habitat adaptation.</title>
        <authorList>
            <person name="Chen M.Y."/>
            <person name="Teng W.K."/>
            <person name="Zhao L."/>
            <person name="Hu C.X."/>
            <person name="Zhou Y.K."/>
            <person name="Han B.P."/>
            <person name="Song L.R."/>
            <person name="Shu W.S."/>
        </authorList>
    </citation>
    <scope>NUCLEOTIDE SEQUENCE [LARGE SCALE GENOMIC DNA]</scope>
    <source>
        <strain evidence="2 3">FACHB-1050</strain>
    </source>
</reference>
<evidence type="ECO:0000256" key="1">
    <source>
        <dbReference type="SAM" id="Phobius"/>
    </source>
</evidence>
<organism evidence="2 3">
    <name type="scientific">Phormidium tenue FACHB-1050</name>
    <dbReference type="NCBI Taxonomy" id="2692857"/>
    <lineage>
        <taxon>Bacteria</taxon>
        <taxon>Bacillati</taxon>
        <taxon>Cyanobacteriota</taxon>
        <taxon>Cyanophyceae</taxon>
        <taxon>Oscillatoriophycideae</taxon>
        <taxon>Oscillatoriales</taxon>
        <taxon>Oscillatoriaceae</taxon>
        <taxon>Phormidium</taxon>
    </lineage>
</organism>
<dbReference type="EMBL" id="JACJQY010000054">
    <property type="protein sequence ID" value="MBD2319534.1"/>
    <property type="molecule type" value="Genomic_DNA"/>
</dbReference>
<feature type="transmembrane region" description="Helical" evidence="1">
    <location>
        <begin position="152"/>
        <end position="170"/>
    </location>
</feature>
<feature type="transmembrane region" description="Helical" evidence="1">
    <location>
        <begin position="13"/>
        <end position="37"/>
    </location>
</feature>